<feature type="region of interest" description="Disordered" evidence="1">
    <location>
        <begin position="142"/>
        <end position="163"/>
    </location>
</feature>
<reference evidence="3" key="1">
    <citation type="submission" date="2017-05" db="EMBL/GenBank/DDBJ databases">
        <title>Ty3-Gypsy retrotransposons in Abalones; characterization and their use in species identification in the genus Haliotis.</title>
        <authorList>
            <person name="Lee S.-I."/>
            <person name="Gym J.-A."/>
            <person name="Im M.-J."/>
            <person name="Kim H.-S."/>
            <person name="Nam B.-H."/>
            <person name="Kim N.-S."/>
        </authorList>
    </citation>
    <scope>NUCLEOTIDE SEQUENCE</scope>
</reference>
<name>A0A290A080_HALDH</name>
<dbReference type="AlphaFoldDB" id="A0A290A080"/>
<dbReference type="InterPro" id="IPR048270">
    <property type="entry name" value="PNMA_C"/>
</dbReference>
<dbReference type="EMBL" id="MF155022">
    <property type="protein sequence ID" value="ATA66762.1"/>
    <property type="molecule type" value="Genomic_DNA"/>
</dbReference>
<organism evidence="3">
    <name type="scientific">Haliotis discus hannai</name>
    <name type="common">Japanese abalone</name>
    <dbReference type="NCBI Taxonomy" id="42344"/>
    <lineage>
        <taxon>Eukaryota</taxon>
        <taxon>Metazoa</taxon>
        <taxon>Spiralia</taxon>
        <taxon>Lophotrochozoa</taxon>
        <taxon>Mollusca</taxon>
        <taxon>Gastropoda</taxon>
        <taxon>Vetigastropoda</taxon>
        <taxon>Lepetellida</taxon>
        <taxon>Haliotoidea</taxon>
        <taxon>Haliotidae</taxon>
        <taxon>Haliotis</taxon>
    </lineage>
</organism>
<sequence>MSTRYSSKIVAEAVRRSLRGRAARVAMHVDKDAPLKTLISKLASVFGDVHTEHNIMSQFYTAKQGDEESVAEWSCRLEDILSQGVTLGKVQPGQTEDLLRTTLWTGLRSQLRDLTSHKFDQGGHWVPPFYLGGWKPDLKEEGTMGSKNVADATSKAHSLRIQS</sequence>
<evidence type="ECO:0000259" key="2">
    <source>
        <dbReference type="Pfam" id="PF14893"/>
    </source>
</evidence>
<feature type="domain" description="Paraneoplastic antigen Ma-like C-terminal" evidence="2">
    <location>
        <begin position="17"/>
        <end position="96"/>
    </location>
</feature>
<dbReference type="Pfam" id="PF14893">
    <property type="entry name" value="PNMA"/>
    <property type="match status" value="1"/>
</dbReference>
<accession>A0A290A080</accession>
<evidence type="ECO:0000313" key="3">
    <source>
        <dbReference type="EMBL" id="ATA66762.1"/>
    </source>
</evidence>
<evidence type="ECO:0000256" key="1">
    <source>
        <dbReference type="SAM" id="MobiDB-lite"/>
    </source>
</evidence>
<proteinExistence type="predicted"/>
<protein>
    <submittedName>
        <fullName evidence="3">Gag</fullName>
    </submittedName>
</protein>